<reference evidence="2" key="1">
    <citation type="journal article" date="2021" name="Nat. Commun.">
        <title>Genetic determinants of endophytism in the Arabidopsis root mycobiome.</title>
        <authorList>
            <person name="Mesny F."/>
            <person name="Miyauchi S."/>
            <person name="Thiergart T."/>
            <person name="Pickel B."/>
            <person name="Atanasova L."/>
            <person name="Karlsson M."/>
            <person name="Huettel B."/>
            <person name="Barry K.W."/>
            <person name="Haridas S."/>
            <person name="Chen C."/>
            <person name="Bauer D."/>
            <person name="Andreopoulos W."/>
            <person name="Pangilinan J."/>
            <person name="LaButti K."/>
            <person name="Riley R."/>
            <person name="Lipzen A."/>
            <person name="Clum A."/>
            <person name="Drula E."/>
            <person name="Henrissat B."/>
            <person name="Kohler A."/>
            <person name="Grigoriev I.V."/>
            <person name="Martin F.M."/>
            <person name="Hacquard S."/>
        </authorList>
    </citation>
    <scope>NUCLEOTIDE SEQUENCE</scope>
    <source>
        <strain evidence="2">MPI-SDFR-AT-0073</strain>
    </source>
</reference>
<feature type="region of interest" description="Disordered" evidence="1">
    <location>
        <begin position="1"/>
        <end position="20"/>
    </location>
</feature>
<dbReference type="RefSeq" id="XP_045960115.1">
    <property type="nucleotide sequence ID" value="XM_046107164.1"/>
</dbReference>
<keyword evidence="3" id="KW-1185">Reference proteome</keyword>
<feature type="compositionally biased region" description="Basic and acidic residues" evidence="1">
    <location>
        <begin position="9"/>
        <end position="20"/>
    </location>
</feature>
<dbReference type="AlphaFoldDB" id="A0A9P8UPJ5"/>
<organism evidence="2 3">
    <name type="scientific">Truncatella angustata</name>
    <dbReference type="NCBI Taxonomy" id="152316"/>
    <lineage>
        <taxon>Eukaryota</taxon>
        <taxon>Fungi</taxon>
        <taxon>Dikarya</taxon>
        <taxon>Ascomycota</taxon>
        <taxon>Pezizomycotina</taxon>
        <taxon>Sordariomycetes</taxon>
        <taxon>Xylariomycetidae</taxon>
        <taxon>Amphisphaeriales</taxon>
        <taxon>Sporocadaceae</taxon>
        <taxon>Truncatella</taxon>
    </lineage>
</organism>
<dbReference type="GeneID" id="70136055"/>
<dbReference type="OrthoDB" id="73875at2759"/>
<dbReference type="EMBL" id="JAGPXC010000003">
    <property type="protein sequence ID" value="KAH6655850.1"/>
    <property type="molecule type" value="Genomic_DNA"/>
</dbReference>
<sequence length="254" mass="28283">MKWADIGPEEGKLGHDGRGVSIDPRSDEGLAGFEPTLFTLKTALGPEPTRKKVNKLLRRLLSERAQTVEERMFNYPSGNQGDDLIALNSDNHRFIMVSQGCGPQDYVLKATAQKSEPAAWVSILDGELAAVPSMGMPQIFFASMSQHVVYSFLNIFDIWKDEVSPYTPADQCLAFCGSTAYTQGMIVAESYLNALKKNTFGFERPIVPGEWSDCCLNPTWSSAENAFGFIQEAMAVFDYYEHTDVKARHQWAYG</sequence>
<dbReference type="Proteomes" id="UP000758603">
    <property type="component" value="Unassembled WGS sequence"/>
</dbReference>
<protein>
    <submittedName>
        <fullName evidence="2">Uncharacterized protein</fullName>
    </submittedName>
</protein>
<accession>A0A9P8UPJ5</accession>
<evidence type="ECO:0000313" key="2">
    <source>
        <dbReference type="EMBL" id="KAH6655850.1"/>
    </source>
</evidence>
<name>A0A9P8UPJ5_9PEZI</name>
<evidence type="ECO:0000313" key="3">
    <source>
        <dbReference type="Proteomes" id="UP000758603"/>
    </source>
</evidence>
<proteinExistence type="predicted"/>
<evidence type="ECO:0000256" key="1">
    <source>
        <dbReference type="SAM" id="MobiDB-lite"/>
    </source>
</evidence>
<comment type="caution">
    <text evidence="2">The sequence shown here is derived from an EMBL/GenBank/DDBJ whole genome shotgun (WGS) entry which is preliminary data.</text>
</comment>
<gene>
    <name evidence="2" type="ORF">BKA67DRAFT_657756</name>
</gene>